<feature type="transmembrane region" description="Helical" evidence="1">
    <location>
        <begin position="96"/>
        <end position="116"/>
    </location>
</feature>
<dbReference type="AlphaFoldDB" id="A0A117INV5"/>
<gene>
    <name evidence="2" type="ORF">RMCT_4480</name>
</gene>
<name>A0A117INV5_MYCTH</name>
<keyword evidence="1" id="KW-1133">Transmembrane helix</keyword>
<sequence length="177" mass="17975">MSSFEASAARLRGGFVGALSAAAALAGHGLGGAEVPAGPAMVLLLLGSALIGALAGLPGRIPVMRLSALLLAGQGLGHLLLTAAGHHQHPATGSPAAMLLAHLLAAVVCAVLIVLAEHGWRRIASAGRWLVLLVGGPGPDPQRRITAPARWTNRPQAVRTPVHTALSRRGPPPFAFR</sequence>
<feature type="transmembrane region" description="Helical" evidence="1">
    <location>
        <begin position="66"/>
        <end position="84"/>
    </location>
</feature>
<evidence type="ECO:0000256" key="1">
    <source>
        <dbReference type="SAM" id="Phobius"/>
    </source>
</evidence>
<proteinExistence type="predicted"/>
<dbReference type="STRING" id="1797.RMCT_4480"/>
<dbReference type="OMA" id="CHATSAF"/>
<protein>
    <submittedName>
        <fullName evidence="2">Uncharacterized protein</fullName>
    </submittedName>
</protein>
<reference evidence="3" key="2">
    <citation type="submission" date="2016-02" db="EMBL/GenBank/DDBJ databases">
        <title>Draft genome sequence of five rapidly growing Mycobacterium species.</title>
        <authorList>
            <person name="Katahira K."/>
            <person name="Gotou Y."/>
            <person name="Iida K."/>
            <person name="Ogura Y."/>
            <person name="Hayashi T."/>
        </authorList>
    </citation>
    <scope>NUCLEOTIDE SEQUENCE [LARGE SCALE GENOMIC DNA]</scope>
    <source>
        <strain evidence="3">JCM6362</strain>
    </source>
</reference>
<keyword evidence="1" id="KW-0472">Membrane</keyword>
<feature type="transmembrane region" description="Helical" evidence="1">
    <location>
        <begin position="41"/>
        <end position="59"/>
    </location>
</feature>
<evidence type="ECO:0000313" key="3">
    <source>
        <dbReference type="Proteomes" id="UP000069654"/>
    </source>
</evidence>
<evidence type="ECO:0000313" key="2">
    <source>
        <dbReference type="EMBL" id="GAT17511.1"/>
    </source>
</evidence>
<comment type="caution">
    <text evidence="2">The sequence shown here is derived from an EMBL/GenBank/DDBJ whole genome shotgun (WGS) entry which is preliminary data.</text>
</comment>
<accession>A0A117INV5</accession>
<keyword evidence="1" id="KW-0812">Transmembrane</keyword>
<reference evidence="2 3" key="1">
    <citation type="journal article" date="2016" name="Genome Announc.">
        <title>Draft Genome Sequences of Five Rapidly Growing Mycobacterium Species, M. thermoresistibile, M. fortuitum subsp. acetamidolyticum, M. canariasense, M. brisbanense, and M. novocastrense.</title>
        <authorList>
            <person name="Katahira K."/>
            <person name="Ogura Y."/>
            <person name="Gotoh Y."/>
            <person name="Hayashi T."/>
        </authorList>
    </citation>
    <scope>NUCLEOTIDE SEQUENCE [LARGE SCALE GENOMIC DNA]</scope>
    <source>
        <strain evidence="2 3">JCM6362</strain>
    </source>
</reference>
<organism evidence="2 3">
    <name type="scientific">Mycolicibacterium thermoresistibile</name>
    <name type="common">Mycobacterium thermoresistibile</name>
    <dbReference type="NCBI Taxonomy" id="1797"/>
    <lineage>
        <taxon>Bacteria</taxon>
        <taxon>Bacillati</taxon>
        <taxon>Actinomycetota</taxon>
        <taxon>Actinomycetes</taxon>
        <taxon>Mycobacteriales</taxon>
        <taxon>Mycobacteriaceae</taxon>
        <taxon>Mycolicibacterium</taxon>
    </lineage>
</organism>
<dbReference type="Proteomes" id="UP000069654">
    <property type="component" value="Unassembled WGS sequence"/>
</dbReference>
<dbReference type="EMBL" id="BCTB01000053">
    <property type="protein sequence ID" value="GAT17511.1"/>
    <property type="molecule type" value="Genomic_DNA"/>
</dbReference>
<dbReference type="RefSeq" id="WP_003923828.1">
    <property type="nucleotide sequence ID" value="NZ_BCTB01000053.1"/>
</dbReference>